<keyword evidence="1" id="KW-0732">Signal</keyword>
<accession>A0ABR9BCA9</accession>
<evidence type="ECO:0000313" key="3">
    <source>
        <dbReference type="Proteomes" id="UP000603602"/>
    </source>
</evidence>
<reference evidence="3" key="1">
    <citation type="submission" date="2023-07" db="EMBL/GenBank/DDBJ databases">
        <title>Thauera sp. CAU 1555 isolated from sand of Yaerae Beach.</title>
        <authorList>
            <person name="Kim W."/>
        </authorList>
    </citation>
    <scope>NUCLEOTIDE SEQUENCE [LARGE SCALE GENOMIC DNA]</scope>
    <source>
        <strain evidence="3">CAU 1555</strain>
    </source>
</reference>
<feature type="chain" id="PRO_5045282608" evidence="1">
    <location>
        <begin position="23"/>
        <end position="158"/>
    </location>
</feature>
<keyword evidence="3" id="KW-1185">Reference proteome</keyword>
<dbReference type="EMBL" id="JACYTO010000002">
    <property type="protein sequence ID" value="MBD8503846.1"/>
    <property type="molecule type" value="Genomic_DNA"/>
</dbReference>
<name>A0ABR9BCA9_9RHOO</name>
<evidence type="ECO:0000256" key="1">
    <source>
        <dbReference type="SAM" id="SignalP"/>
    </source>
</evidence>
<feature type="signal peptide" evidence="1">
    <location>
        <begin position="1"/>
        <end position="22"/>
    </location>
</feature>
<comment type="caution">
    <text evidence="2">The sequence shown here is derived from an EMBL/GenBank/DDBJ whole genome shotgun (WGS) entry which is preliminary data.</text>
</comment>
<organism evidence="2 3">
    <name type="scientific">Thauera sedimentorum</name>
    <dbReference type="NCBI Taxonomy" id="2767595"/>
    <lineage>
        <taxon>Bacteria</taxon>
        <taxon>Pseudomonadati</taxon>
        <taxon>Pseudomonadota</taxon>
        <taxon>Betaproteobacteria</taxon>
        <taxon>Rhodocyclales</taxon>
        <taxon>Zoogloeaceae</taxon>
        <taxon>Thauera</taxon>
    </lineage>
</organism>
<evidence type="ECO:0000313" key="2">
    <source>
        <dbReference type="EMBL" id="MBD8503846.1"/>
    </source>
</evidence>
<sequence>MERRLFLGGLAACAASPLLAHARPAGWGDVDTAHPWYLAGRVTAARWSAPHVELLIAPDPALSLPADLRAWSLPAQRAQVDGAALLARTRLPTRDATEWTLVLASARLLHAWRIPRIAPGERVAVVGYPLRQDDPPPLLRVEYLFHADRAYALRSPPS</sequence>
<proteinExistence type="predicted"/>
<protein>
    <submittedName>
        <fullName evidence="2">Uncharacterized protein</fullName>
    </submittedName>
</protein>
<gene>
    <name evidence="2" type="ORF">IFO67_13205</name>
</gene>
<dbReference type="RefSeq" id="WP_187718645.1">
    <property type="nucleotide sequence ID" value="NZ_JACTAH010000002.1"/>
</dbReference>
<dbReference type="Proteomes" id="UP000603602">
    <property type="component" value="Unassembled WGS sequence"/>
</dbReference>